<dbReference type="InterPro" id="IPR001492">
    <property type="entry name" value="Flagellin"/>
</dbReference>
<dbReference type="Gene3D" id="1.20.1330.10">
    <property type="entry name" value="f41 fragment of flagellin, N-terminal domain"/>
    <property type="match status" value="1"/>
</dbReference>
<organism evidence="6 7">
    <name type="scientific">Neobacillus ginsengisoli</name>
    <dbReference type="NCBI Taxonomy" id="904295"/>
    <lineage>
        <taxon>Bacteria</taxon>
        <taxon>Bacillati</taxon>
        <taxon>Bacillota</taxon>
        <taxon>Bacilli</taxon>
        <taxon>Bacillales</taxon>
        <taxon>Bacillaceae</taxon>
        <taxon>Neobacillus</taxon>
    </lineage>
</organism>
<sequence>MSFRITQNMMNQTMLSNLQSNYRALDQTQKQLSSGKKIDKPSDNPVTAVRSMYYQSSLNEIDQYKRNASDGSSWMQTTDEGLDQVTQVLQRVRELTVQASNDTNDQNARNAIAAEMSQLKDHLGEVANSEIGGKFIFAGTDTKTPPYDTSQKQFTNTNQQPINYQVGKSSSVQINVSGVDVFNHNGGVFKLIDTIVGDIQGGINPNSQLNNLDEQLDNVLTHRSELGARVNRMDLSSSRLDDLELSTNNLLSEEADVDIAKAMTDFSAQQNVYRSALSVGAKIIQPSLLDFLR</sequence>
<dbReference type="EMBL" id="JAUSTW010000004">
    <property type="protein sequence ID" value="MDQ0199565.1"/>
    <property type="molecule type" value="Genomic_DNA"/>
</dbReference>
<dbReference type="Pfam" id="PF00700">
    <property type="entry name" value="Flagellin_C"/>
    <property type="match status" value="1"/>
</dbReference>
<keyword evidence="6" id="KW-0282">Flagellum</keyword>
<dbReference type="PRINTS" id="PR00207">
    <property type="entry name" value="FLAGELLIN"/>
</dbReference>
<dbReference type="NCBIfam" id="TIGR02550">
    <property type="entry name" value="flagell_flgL"/>
    <property type="match status" value="1"/>
</dbReference>
<feature type="domain" description="Flagellin N-terminal" evidence="4">
    <location>
        <begin position="5"/>
        <end position="142"/>
    </location>
</feature>
<dbReference type="Proteomes" id="UP001224122">
    <property type="component" value="Unassembled WGS sequence"/>
</dbReference>
<accession>A0ABT9XVH2</accession>
<dbReference type="InterPro" id="IPR001029">
    <property type="entry name" value="Flagellin_N"/>
</dbReference>
<evidence type="ECO:0000256" key="3">
    <source>
        <dbReference type="ARBA" id="ARBA00023143"/>
    </source>
</evidence>
<evidence type="ECO:0000256" key="2">
    <source>
        <dbReference type="ARBA" id="ARBA00005709"/>
    </source>
</evidence>
<comment type="caution">
    <text evidence="6">The sequence shown here is derived from an EMBL/GenBank/DDBJ whole genome shotgun (WGS) entry which is preliminary data.</text>
</comment>
<feature type="domain" description="Flagellin C-terminal" evidence="5">
    <location>
        <begin position="210"/>
        <end position="292"/>
    </location>
</feature>
<dbReference type="Pfam" id="PF00669">
    <property type="entry name" value="Flagellin_N"/>
    <property type="match status" value="1"/>
</dbReference>
<evidence type="ECO:0000313" key="6">
    <source>
        <dbReference type="EMBL" id="MDQ0199565.1"/>
    </source>
</evidence>
<dbReference type="InterPro" id="IPR046358">
    <property type="entry name" value="Flagellin_C"/>
</dbReference>
<name>A0ABT9XVH2_9BACI</name>
<evidence type="ECO:0000256" key="1">
    <source>
        <dbReference type="ARBA" id="ARBA00004365"/>
    </source>
</evidence>
<dbReference type="RefSeq" id="WP_307408604.1">
    <property type="nucleotide sequence ID" value="NZ_JAUSTW010000004.1"/>
</dbReference>
<dbReference type="PANTHER" id="PTHR42792:SF1">
    <property type="entry name" value="FLAGELLAR HOOK-ASSOCIATED PROTEIN 3"/>
    <property type="match status" value="1"/>
</dbReference>
<dbReference type="PANTHER" id="PTHR42792">
    <property type="entry name" value="FLAGELLIN"/>
    <property type="match status" value="1"/>
</dbReference>
<gene>
    <name evidence="6" type="ORF">J2S10_002747</name>
</gene>
<comment type="similarity">
    <text evidence="2">Belongs to the bacterial flagellin family.</text>
</comment>
<comment type="subcellular location">
    <subcellularLocation>
        <location evidence="1">Bacterial flagellum</location>
    </subcellularLocation>
</comment>
<evidence type="ECO:0000313" key="7">
    <source>
        <dbReference type="Proteomes" id="UP001224122"/>
    </source>
</evidence>
<keyword evidence="7" id="KW-1185">Reference proteome</keyword>
<keyword evidence="6" id="KW-0966">Cell projection</keyword>
<evidence type="ECO:0000259" key="5">
    <source>
        <dbReference type="Pfam" id="PF00700"/>
    </source>
</evidence>
<protein>
    <submittedName>
        <fullName evidence="6">Flagellar hook-associated protein 3 FlgL</fullName>
    </submittedName>
</protein>
<proteinExistence type="inferred from homology"/>
<evidence type="ECO:0000259" key="4">
    <source>
        <dbReference type="Pfam" id="PF00669"/>
    </source>
</evidence>
<dbReference type="SUPFAM" id="SSF64518">
    <property type="entry name" value="Phase 1 flagellin"/>
    <property type="match status" value="1"/>
</dbReference>
<dbReference type="InterPro" id="IPR013384">
    <property type="entry name" value="Flagell_FlgL"/>
</dbReference>
<keyword evidence="3" id="KW-0975">Bacterial flagellum</keyword>
<keyword evidence="6" id="KW-0969">Cilium</keyword>
<reference evidence="6 7" key="1">
    <citation type="submission" date="2023-07" db="EMBL/GenBank/DDBJ databases">
        <title>Genomic Encyclopedia of Type Strains, Phase IV (KMG-IV): sequencing the most valuable type-strain genomes for metagenomic binning, comparative biology and taxonomic classification.</title>
        <authorList>
            <person name="Goeker M."/>
        </authorList>
    </citation>
    <scope>NUCLEOTIDE SEQUENCE [LARGE SCALE GENOMIC DNA]</scope>
    <source>
        <strain evidence="6 7">DSM 27594</strain>
    </source>
</reference>